<protein>
    <submittedName>
        <fullName evidence="2">Uncharacterized protein</fullName>
    </submittedName>
</protein>
<dbReference type="EMBL" id="ADHO01000265">
    <property type="protein sequence ID" value="EFX41425.1"/>
    <property type="molecule type" value="Genomic_DNA"/>
</dbReference>
<keyword evidence="1" id="KW-0812">Transmembrane</keyword>
<reference evidence="2 3" key="1">
    <citation type="journal article" date="2011" name="Vet. Res.">
        <title>Genome sequence of Helicobacter suis supports its role in gastric pathology.</title>
        <authorList>
            <person name="Vermoote M."/>
            <person name="Vandekerckhove T.T."/>
            <person name="Flahou B."/>
            <person name="Pasmans F."/>
            <person name="Smet A."/>
            <person name="De Groote D."/>
            <person name="Van Criekinge W."/>
            <person name="Ducatelle R."/>
            <person name="Haesebrouck F."/>
        </authorList>
    </citation>
    <scope>NUCLEOTIDE SEQUENCE [LARGE SCALE GENOMIC DNA]</scope>
    <source>
        <strain evidence="2 3">HS5</strain>
    </source>
</reference>
<comment type="caution">
    <text evidence="2">The sequence shown here is derived from an EMBL/GenBank/DDBJ whole genome shotgun (WGS) entry which is preliminary data.</text>
</comment>
<name>E7G5C1_9HELI</name>
<evidence type="ECO:0000313" key="2">
    <source>
        <dbReference type="EMBL" id="EFX41425.1"/>
    </source>
</evidence>
<dbReference type="Proteomes" id="UP000054093">
    <property type="component" value="Unassembled WGS sequence"/>
</dbReference>
<keyword evidence="1" id="KW-0472">Membrane</keyword>
<proteinExistence type="predicted"/>
<keyword evidence="1" id="KW-1133">Transmembrane helix</keyword>
<evidence type="ECO:0000313" key="3">
    <source>
        <dbReference type="Proteomes" id="UP000054093"/>
    </source>
</evidence>
<organism evidence="2 3">
    <name type="scientific">Helicobacter suis HS5</name>
    <dbReference type="NCBI Taxonomy" id="710394"/>
    <lineage>
        <taxon>Bacteria</taxon>
        <taxon>Pseudomonadati</taxon>
        <taxon>Campylobacterota</taxon>
        <taxon>Epsilonproteobacteria</taxon>
        <taxon>Campylobacterales</taxon>
        <taxon>Helicobacteraceae</taxon>
        <taxon>Helicobacter</taxon>
    </lineage>
</organism>
<feature type="transmembrane region" description="Helical" evidence="1">
    <location>
        <begin position="12"/>
        <end position="32"/>
    </location>
</feature>
<gene>
    <name evidence="2" type="ORF">HSUHS5_1207</name>
</gene>
<evidence type="ECO:0000256" key="1">
    <source>
        <dbReference type="SAM" id="Phobius"/>
    </source>
</evidence>
<dbReference type="AlphaFoldDB" id="E7G5C1"/>
<sequence length="126" mass="14716">MWRRRHHRSTQRRILLAWIILLLVLILLWFLLKDFFAKGILQKLIVLIFLMALGGALGVYTYKQDRTNQTHMALEKAFLRGDELECRGVKVNSKTFSLVRKTLSFLGKQNTSMQGILVQLRTCKIL</sequence>
<accession>E7G5C1</accession>
<feature type="transmembrane region" description="Helical" evidence="1">
    <location>
        <begin position="44"/>
        <end position="62"/>
    </location>
</feature>